<keyword evidence="1" id="KW-0677">Repeat</keyword>
<reference evidence="6" key="1">
    <citation type="submission" date="2025-08" db="UniProtKB">
        <authorList>
            <consortium name="RefSeq"/>
        </authorList>
    </citation>
    <scope>IDENTIFICATION</scope>
    <source>
        <tissue evidence="6">Muscle</tissue>
    </source>
</reference>
<sequence length="280" mass="31716">IPFPTGLESLHLVFISDKYTNRRGFNIRVTQLRGSCYRAVGDSNTCDTLRDASGVIQTSNYPASYNPNTDCSYKIFRHSSAICRLEIYFSKFDVGQGESEGCDGDYLQIHGSRYCGILDGQTVHVPFPKNENEIDFPFRTDGTAQKSGFRLEVKQLSHGCDEERSTKDCDITFTKETFQIISPGYTNRSYPSNIDCKYTVKKSTFDVCAIEIKFNAFRLEESEDCTKDYLQIGDEKLCGKLPYDSLHTYQFPADELLLALHTDTYANYAGFFLTGRQVSC</sequence>
<keyword evidence="5" id="KW-1185">Reference proteome</keyword>
<evidence type="ECO:0000256" key="3">
    <source>
        <dbReference type="PROSITE-ProRule" id="PRU00059"/>
    </source>
</evidence>
<dbReference type="CDD" id="cd00041">
    <property type="entry name" value="CUB"/>
    <property type="match status" value="2"/>
</dbReference>
<accession>A0ABM1TCS1</accession>
<dbReference type="SMART" id="SM00042">
    <property type="entry name" value="CUB"/>
    <property type="match status" value="2"/>
</dbReference>
<evidence type="ECO:0000259" key="4">
    <source>
        <dbReference type="PROSITE" id="PS01180"/>
    </source>
</evidence>
<dbReference type="PANTHER" id="PTHR24251:SF30">
    <property type="entry name" value="MEMBRANE FRIZZLED-RELATED PROTEIN"/>
    <property type="match status" value="1"/>
</dbReference>
<dbReference type="PROSITE" id="PS01180">
    <property type="entry name" value="CUB"/>
    <property type="match status" value="2"/>
</dbReference>
<organism evidence="5 6">
    <name type="scientific">Limulus polyphemus</name>
    <name type="common">Atlantic horseshoe crab</name>
    <dbReference type="NCBI Taxonomy" id="6850"/>
    <lineage>
        <taxon>Eukaryota</taxon>
        <taxon>Metazoa</taxon>
        <taxon>Ecdysozoa</taxon>
        <taxon>Arthropoda</taxon>
        <taxon>Chelicerata</taxon>
        <taxon>Merostomata</taxon>
        <taxon>Xiphosura</taxon>
        <taxon>Limulidae</taxon>
        <taxon>Limulus</taxon>
    </lineage>
</organism>
<dbReference type="Proteomes" id="UP000694941">
    <property type="component" value="Unplaced"/>
</dbReference>
<feature type="domain" description="CUB" evidence="4">
    <location>
        <begin position="169"/>
        <end position="278"/>
    </location>
</feature>
<dbReference type="GeneID" id="111088291"/>
<comment type="caution">
    <text evidence="3">Lacks conserved residue(s) required for the propagation of feature annotation.</text>
</comment>
<feature type="non-terminal residue" evidence="6">
    <location>
        <position position="1"/>
    </location>
</feature>
<dbReference type="PANTHER" id="PTHR24251">
    <property type="entry name" value="OVOCHYMASE-RELATED"/>
    <property type="match status" value="1"/>
</dbReference>
<feature type="disulfide bond" evidence="3">
    <location>
        <begin position="169"/>
        <end position="196"/>
    </location>
</feature>
<evidence type="ECO:0000313" key="5">
    <source>
        <dbReference type="Proteomes" id="UP000694941"/>
    </source>
</evidence>
<evidence type="ECO:0000256" key="1">
    <source>
        <dbReference type="ARBA" id="ARBA00022737"/>
    </source>
</evidence>
<dbReference type="Gene3D" id="2.60.120.290">
    <property type="entry name" value="Spermadhesin, CUB domain"/>
    <property type="match status" value="2"/>
</dbReference>
<dbReference type="Pfam" id="PF00431">
    <property type="entry name" value="CUB"/>
    <property type="match status" value="2"/>
</dbReference>
<feature type="domain" description="CUB" evidence="4">
    <location>
        <begin position="36"/>
        <end position="156"/>
    </location>
</feature>
<proteinExistence type="predicted"/>
<dbReference type="InterPro" id="IPR035914">
    <property type="entry name" value="Sperma_CUB_dom_sf"/>
</dbReference>
<evidence type="ECO:0000313" key="6">
    <source>
        <dbReference type="RefSeq" id="XP_022253677.1"/>
    </source>
</evidence>
<protein>
    <submittedName>
        <fullName evidence="6">Cubilin-like</fullName>
    </submittedName>
</protein>
<name>A0ABM1TCS1_LIMPO</name>
<dbReference type="InterPro" id="IPR000859">
    <property type="entry name" value="CUB_dom"/>
</dbReference>
<evidence type="ECO:0000256" key="2">
    <source>
        <dbReference type="ARBA" id="ARBA00023157"/>
    </source>
</evidence>
<dbReference type="SUPFAM" id="SSF49854">
    <property type="entry name" value="Spermadhesin, CUB domain"/>
    <property type="match status" value="2"/>
</dbReference>
<gene>
    <name evidence="6" type="primary">LOC111088291</name>
</gene>
<dbReference type="RefSeq" id="XP_022253677.1">
    <property type="nucleotide sequence ID" value="XM_022397969.1"/>
</dbReference>
<keyword evidence="2 3" id="KW-1015">Disulfide bond</keyword>